<dbReference type="InterPro" id="IPR041457">
    <property type="entry name" value="CxC2_KDZ-assoc"/>
</dbReference>
<reference evidence="3" key="1">
    <citation type="submission" date="2023-03" db="EMBL/GenBank/DDBJ databases">
        <title>Massive genome expansion in bonnet fungi (Mycena s.s.) driven by repeated elements and novel gene families across ecological guilds.</title>
        <authorList>
            <consortium name="Lawrence Berkeley National Laboratory"/>
            <person name="Harder C.B."/>
            <person name="Miyauchi S."/>
            <person name="Viragh M."/>
            <person name="Kuo A."/>
            <person name="Thoen E."/>
            <person name="Andreopoulos B."/>
            <person name="Lu D."/>
            <person name="Skrede I."/>
            <person name="Drula E."/>
            <person name="Henrissat B."/>
            <person name="Morin E."/>
            <person name="Kohler A."/>
            <person name="Barry K."/>
            <person name="LaButti K."/>
            <person name="Morin E."/>
            <person name="Salamov A."/>
            <person name="Lipzen A."/>
            <person name="Mereny Z."/>
            <person name="Hegedus B."/>
            <person name="Baldrian P."/>
            <person name="Stursova M."/>
            <person name="Weitz H."/>
            <person name="Taylor A."/>
            <person name="Grigoriev I.V."/>
            <person name="Nagy L.G."/>
            <person name="Martin F."/>
            <person name="Kauserud H."/>
        </authorList>
    </citation>
    <scope>NUCLEOTIDE SEQUENCE</scope>
    <source>
        <strain evidence="3">CBHHK067</strain>
    </source>
</reference>
<dbReference type="AlphaFoldDB" id="A0AAD7FXI2"/>
<evidence type="ECO:0000313" key="3">
    <source>
        <dbReference type="EMBL" id="KAJ7642540.1"/>
    </source>
</evidence>
<feature type="domain" description="CxC2-like cysteine cluster KDZ transposase-associated" evidence="2">
    <location>
        <begin position="183"/>
        <end position="282"/>
    </location>
</feature>
<gene>
    <name evidence="3" type="ORF">B0H17DRAFT_1148798</name>
</gene>
<organism evidence="3 4">
    <name type="scientific">Mycena rosella</name>
    <name type="common">Pink bonnet</name>
    <name type="synonym">Agaricus rosellus</name>
    <dbReference type="NCBI Taxonomy" id="1033263"/>
    <lineage>
        <taxon>Eukaryota</taxon>
        <taxon>Fungi</taxon>
        <taxon>Dikarya</taxon>
        <taxon>Basidiomycota</taxon>
        <taxon>Agaricomycotina</taxon>
        <taxon>Agaricomycetes</taxon>
        <taxon>Agaricomycetidae</taxon>
        <taxon>Agaricales</taxon>
        <taxon>Marasmiineae</taxon>
        <taxon>Mycenaceae</taxon>
        <taxon>Mycena</taxon>
    </lineage>
</organism>
<proteinExistence type="predicted"/>
<evidence type="ECO:0000256" key="1">
    <source>
        <dbReference type="SAM" id="MobiDB-lite"/>
    </source>
</evidence>
<keyword evidence="4" id="KW-1185">Reference proteome</keyword>
<protein>
    <recommendedName>
        <fullName evidence="2">CxC2-like cysteine cluster KDZ transposase-associated domain-containing protein</fullName>
    </recommendedName>
</protein>
<accession>A0AAD7FXI2</accession>
<name>A0AAD7FXI2_MYCRO</name>
<comment type="caution">
    <text evidence="3">The sequence shown here is derived from an EMBL/GenBank/DDBJ whole genome shotgun (WGS) entry which is preliminary data.</text>
</comment>
<evidence type="ECO:0000313" key="4">
    <source>
        <dbReference type="Proteomes" id="UP001221757"/>
    </source>
</evidence>
<sequence>MAGRRGGQRAQAPPQLYQSAPHQSEILATSANGRRAAPTTSRIQTAAQTSAYWQDDPATNTTLEADNFSYGMGDTSLPVDVQPPPPVILKKTRNENSDYLLKAFMEFCDEFLDEMLRLEGHGDPIGYTKCAGCAEIAPTFRCTHQLCHGLQLFCKPCIVREHKVLPTHWIEEWQGEFFERCSLQKLGHVIQPGHPPGYNCPTASNVHKDFCVIDLTGIHTVNVRFYECDARIKHRQQLMRVQWWPASVKKPQTCATFAVIRLFQIMNCLGKIAAHDFMRSLNF</sequence>
<feature type="region of interest" description="Disordered" evidence="1">
    <location>
        <begin position="1"/>
        <end position="25"/>
    </location>
</feature>
<dbReference type="Proteomes" id="UP001221757">
    <property type="component" value="Unassembled WGS sequence"/>
</dbReference>
<dbReference type="Pfam" id="PF18803">
    <property type="entry name" value="CxC2"/>
    <property type="match status" value="1"/>
</dbReference>
<feature type="compositionally biased region" description="Polar residues" evidence="1">
    <location>
        <begin position="16"/>
        <end position="25"/>
    </location>
</feature>
<evidence type="ECO:0000259" key="2">
    <source>
        <dbReference type="Pfam" id="PF18803"/>
    </source>
</evidence>
<dbReference type="EMBL" id="JARKIE010000417">
    <property type="protein sequence ID" value="KAJ7642540.1"/>
    <property type="molecule type" value="Genomic_DNA"/>
</dbReference>